<accession>A0A2H1FEC2</accession>
<keyword evidence="3" id="KW-1185">Reference proteome</keyword>
<dbReference type="EMBL" id="LT841358">
    <property type="protein sequence ID" value="SMH71132.1"/>
    <property type="molecule type" value="Genomic_DNA"/>
</dbReference>
<reference evidence="3" key="1">
    <citation type="submission" date="2017-03" db="EMBL/GenBank/DDBJ databases">
        <authorList>
            <person name="Herbold C."/>
        </authorList>
    </citation>
    <scope>NUCLEOTIDE SEQUENCE [LARGE SCALE GENOMIC DNA]</scope>
</reference>
<dbReference type="InterPro" id="IPR011008">
    <property type="entry name" value="Dimeric_a/b-barrel"/>
</dbReference>
<name>A0A2H1FEC2_9ARCH</name>
<dbReference type="InterPro" id="IPR019887">
    <property type="entry name" value="Tscrpt_reg_AsnC/Lrp_C"/>
</dbReference>
<protein>
    <recommendedName>
        <fullName evidence="1">Transcription regulator AsnC/Lrp ligand binding domain-containing protein</fullName>
    </recommendedName>
</protein>
<evidence type="ECO:0000259" key="1">
    <source>
        <dbReference type="Pfam" id="PF01037"/>
    </source>
</evidence>
<dbReference type="SUPFAM" id="SSF54909">
    <property type="entry name" value="Dimeric alpha+beta barrel"/>
    <property type="match status" value="1"/>
</dbReference>
<dbReference type="Gene3D" id="3.30.70.920">
    <property type="match status" value="1"/>
</dbReference>
<feature type="domain" description="Transcription regulator AsnC/Lrp ligand binding" evidence="1">
    <location>
        <begin position="22"/>
        <end position="80"/>
    </location>
</feature>
<evidence type="ECO:0000313" key="2">
    <source>
        <dbReference type="EMBL" id="SMH71132.1"/>
    </source>
</evidence>
<organism evidence="2 3">
    <name type="scientific">Candidatus Nitrosotalea okcheonensis</name>
    <dbReference type="NCBI Taxonomy" id="1903276"/>
    <lineage>
        <taxon>Archaea</taxon>
        <taxon>Nitrososphaerota</taxon>
        <taxon>Nitrososphaeria</taxon>
        <taxon>Nitrosotaleales</taxon>
        <taxon>Nitrosotaleaceae</taxon>
        <taxon>Nitrosotalea</taxon>
    </lineage>
</organism>
<evidence type="ECO:0000313" key="3">
    <source>
        <dbReference type="Proteomes" id="UP000230607"/>
    </source>
</evidence>
<dbReference type="Pfam" id="PF01037">
    <property type="entry name" value="AsnC_trans_reg"/>
    <property type="match status" value="1"/>
</dbReference>
<dbReference type="AlphaFoldDB" id="A0A2H1FEC2"/>
<sequence length="90" mass="10422">MIQQTVKYFDDKSSPSFSFIICEPGKVDLVIEKLQTLKTVKEIHRTYGKYDILVKLENMTEPELQEFIHDQVQNMVVVHSVMNLTSVYAA</sequence>
<dbReference type="OrthoDB" id="8136at2157"/>
<gene>
    <name evidence="2" type="ORF">NCS_10939</name>
</gene>
<proteinExistence type="predicted"/>
<dbReference type="RefSeq" id="WP_157927157.1">
    <property type="nucleotide sequence ID" value="NZ_LT841358.1"/>
</dbReference>
<dbReference type="Proteomes" id="UP000230607">
    <property type="component" value="Chromosome 1"/>
</dbReference>